<evidence type="ECO:0000313" key="1">
    <source>
        <dbReference type="EMBL" id="GBP07421.1"/>
    </source>
</evidence>
<evidence type="ECO:0000313" key="2">
    <source>
        <dbReference type="Proteomes" id="UP000299102"/>
    </source>
</evidence>
<organism evidence="1 2">
    <name type="scientific">Eumeta variegata</name>
    <name type="common">Bagworm moth</name>
    <name type="synonym">Eumeta japonica</name>
    <dbReference type="NCBI Taxonomy" id="151549"/>
    <lineage>
        <taxon>Eukaryota</taxon>
        <taxon>Metazoa</taxon>
        <taxon>Ecdysozoa</taxon>
        <taxon>Arthropoda</taxon>
        <taxon>Hexapoda</taxon>
        <taxon>Insecta</taxon>
        <taxon>Pterygota</taxon>
        <taxon>Neoptera</taxon>
        <taxon>Endopterygota</taxon>
        <taxon>Lepidoptera</taxon>
        <taxon>Glossata</taxon>
        <taxon>Ditrysia</taxon>
        <taxon>Tineoidea</taxon>
        <taxon>Psychidae</taxon>
        <taxon>Oiketicinae</taxon>
        <taxon>Eumeta</taxon>
    </lineage>
</organism>
<dbReference type="AlphaFoldDB" id="A0A4C1T2B8"/>
<accession>A0A4C1T2B8</accession>
<sequence length="139" mass="14999">MISTQLSDDTSYYGIDEKKIISTLLGRRSAGVASRRGPGAGGRRAARVHDRALFTALRIGSLKNKLKLTAPSETLVKRSNSDRGRIPPMSGLNLKFSQSSAACFREHVTPWVQNIGTASAINVVLSELGGERSKTLCLE</sequence>
<gene>
    <name evidence="1" type="ORF">EVAR_4789_1</name>
</gene>
<dbReference type="EMBL" id="BGZK01000026">
    <property type="protein sequence ID" value="GBP07421.1"/>
    <property type="molecule type" value="Genomic_DNA"/>
</dbReference>
<reference evidence="1 2" key="1">
    <citation type="journal article" date="2019" name="Commun. Biol.">
        <title>The bagworm genome reveals a unique fibroin gene that provides high tensile strength.</title>
        <authorList>
            <person name="Kono N."/>
            <person name="Nakamura H."/>
            <person name="Ohtoshi R."/>
            <person name="Tomita M."/>
            <person name="Numata K."/>
            <person name="Arakawa K."/>
        </authorList>
    </citation>
    <scope>NUCLEOTIDE SEQUENCE [LARGE SCALE GENOMIC DNA]</scope>
</reference>
<dbReference type="Proteomes" id="UP000299102">
    <property type="component" value="Unassembled WGS sequence"/>
</dbReference>
<keyword evidence="2" id="KW-1185">Reference proteome</keyword>
<proteinExistence type="predicted"/>
<protein>
    <submittedName>
        <fullName evidence="1">Uncharacterized protein</fullName>
    </submittedName>
</protein>
<comment type="caution">
    <text evidence="1">The sequence shown here is derived from an EMBL/GenBank/DDBJ whole genome shotgun (WGS) entry which is preliminary data.</text>
</comment>
<name>A0A4C1T2B8_EUMVA</name>